<reference evidence="1 2" key="1">
    <citation type="submission" date="2020-03" db="EMBL/GenBank/DDBJ databases">
        <title>Bacterial samples isolated from urine from healthy bovine heifers (Gyr breed).</title>
        <authorList>
            <person name="Giannattasio-Ferraz S."/>
            <person name="Maskeri L."/>
            <person name="Penido A."/>
            <person name="Barbosa-Stancioli E.F."/>
            <person name="Putonti C."/>
        </authorList>
    </citation>
    <scope>NUCLEOTIDE SEQUENCE [LARGE SCALE GENOMIC DNA]</scope>
    <source>
        <strain evidence="1 2">UFMG-H7</strain>
    </source>
</reference>
<accession>A0A7X6I285</accession>
<proteinExistence type="predicted"/>
<comment type="caution">
    <text evidence="1">The sequence shown here is derived from an EMBL/GenBank/DDBJ whole genome shotgun (WGS) entry which is preliminary data.</text>
</comment>
<dbReference type="EMBL" id="JAAVMB010000003">
    <property type="protein sequence ID" value="NKC67196.1"/>
    <property type="molecule type" value="Genomic_DNA"/>
</dbReference>
<dbReference type="RefSeq" id="WP_167806452.1">
    <property type="nucleotide sequence ID" value="NZ_JAAVMB010000003.1"/>
</dbReference>
<name>A0A7X6I285_9ENTE</name>
<evidence type="ECO:0000313" key="1">
    <source>
        <dbReference type="EMBL" id="NKC67196.1"/>
    </source>
</evidence>
<dbReference type="AlphaFoldDB" id="A0A7X6I285"/>
<evidence type="ECO:0000313" key="2">
    <source>
        <dbReference type="Proteomes" id="UP000521358"/>
    </source>
</evidence>
<dbReference type="Proteomes" id="UP000521358">
    <property type="component" value="Unassembled WGS sequence"/>
</dbReference>
<protein>
    <submittedName>
        <fullName evidence="1">Uncharacterized protein</fullName>
    </submittedName>
</protein>
<sequence length="58" mass="6690">MKSKVELNSNGINYLRKGESPVILDETNLRTKLLTERGDKSNVFEVSNELMKLWFSES</sequence>
<gene>
    <name evidence="1" type="ORF">HED35_03765</name>
</gene>
<organism evidence="1 2">
    <name type="scientific">Vagococcus fluvialis</name>
    <dbReference type="NCBI Taxonomy" id="2738"/>
    <lineage>
        <taxon>Bacteria</taxon>
        <taxon>Bacillati</taxon>
        <taxon>Bacillota</taxon>
        <taxon>Bacilli</taxon>
        <taxon>Lactobacillales</taxon>
        <taxon>Enterococcaceae</taxon>
        <taxon>Vagococcus</taxon>
    </lineage>
</organism>